<dbReference type="InterPro" id="IPR009081">
    <property type="entry name" value="PP-bd_ACP"/>
</dbReference>
<proteinExistence type="predicted"/>
<dbReference type="RefSeq" id="WP_050490866.1">
    <property type="nucleotide sequence ID" value="NZ_CP020570.1"/>
</dbReference>
<dbReference type="PANTHER" id="PTHR45527:SF1">
    <property type="entry name" value="FATTY ACID SYNTHASE"/>
    <property type="match status" value="1"/>
</dbReference>
<dbReference type="GO" id="GO:0003824">
    <property type="term" value="F:catalytic activity"/>
    <property type="evidence" value="ECO:0007669"/>
    <property type="project" value="InterPro"/>
</dbReference>
<dbReference type="Proteomes" id="UP000192445">
    <property type="component" value="Chromosome"/>
</dbReference>
<dbReference type="GO" id="GO:0005737">
    <property type="term" value="C:cytoplasm"/>
    <property type="evidence" value="ECO:0007669"/>
    <property type="project" value="TreeGrafter"/>
</dbReference>
<dbReference type="InterPro" id="IPR010071">
    <property type="entry name" value="AA_adenyl_dom"/>
</dbReference>
<accession>A0A1V0UFK0</accession>
<sequence length="1022" mass="108324">MEPDEGWNDTRRPYPDGWSVHGIVAGIARDRPGAVALIDGGERTTYAELDRSADAYARALADHGLGRGEVVAILLPRGTELVVTVLAVLKAGAAYALLEPDWPKARLRDVVAELGAEVAVCDSARADGLGLRVWTPPGLRAAPRAEGFTPVRAGGADPCCVFVTSGTTGRPKAVLSPHRATVRLFRPGLSFGDFTPHTVKPLAAPLPWDGFTLELWSALLVGGTSVIVREPYLTPFALRRAVRDHGVNDVFLSSGLFNLFVDEDIESFAGVSQVMTGGDRLSVPHVRAFLDRFPGTALINGYGPVESTVVAATRRIVRADCEVATGVPIGRPAPDTRVHVLDGARPCAIGEAGELCVAGDGLALGYLGDPAATAERFPVLELDGAETRVYRTGDLARWDENGVLHFLGRMDRQVKVRGYRIEPAEVERQTEQVLPVRRCVAVPRRAADGGYRGLVAFCVPERAGDPLDGALAGLREVLAPYHVPESVIAVAEIPRTARGKVDETALLALLDDAEAASPADGRAPAAPAEDSGDDLDLLVGRVAADVLGRDTVPPGEDFVALGGTSLDAGRVCARLTSELGRPVPVSLLLRERSVRGLAAALRETPAPSSGAAREGGPVPLTPVQRDFLGKHLSAPDDRQAHCTGVWLVDGPVDVAALDRAAAYVHRRHEALRAAYRDDPEPGAVPGNAPAPRTVRLPAAASEEEAVREVHRELLRPLEITEGENWRLAALPVDGGATAVGYVVHHIAFDGWSETVLARDLAEGYRGGAERSAASSLARTRAAWEAHRAALPPAEPLLRELVEELRDTPELPLRPGPSAGRGAPSRVVRTLSEKGVAALREEAVRSGCTLFTVLLAGYARAVARVTGQDDFGVVVPVAQRLDAGMEDVIGCHVNMVCIRVRGAGGVSPEGAAPLVRRALAAQHVGFDVLIARLREAMPPRTPGVPLFQTNFVVQGEHAPVLDLGPVRGRPVRPPYAGLTTPLQTEVWPDGEGGLRIVVNFLPSAGDLVEELADAFRGELGGRE</sequence>
<keyword evidence="3" id="KW-0597">Phosphoprotein</keyword>
<dbReference type="Gene3D" id="3.30.559.10">
    <property type="entry name" value="Chloramphenicol acetyltransferase-like domain"/>
    <property type="match status" value="1"/>
</dbReference>
<dbReference type="InterPro" id="IPR001242">
    <property type="entry name" value="Condensation_dom"/>
</dbReference>
<dbReference type="Pfam" id="PF00550">
    <property type="entry name" value="PP-binding"/>
    <property type="match status" value="1"/>
</dbReference>
<dbReference type="SUPFAM" id="SSF52777">
    <property type="entry name" value="CoA-dependent acyltransferases"/>
    <property type="match status" value="2"/>
</dbReference>
<reference evidence="5 6" key="1">
    <citation type="submission" date="2017-03" db="EMBL/GenBank/DDBJ databases">
        <title>Complete Genome Sequence of a natural compounds producer, Streptomyces violaceus S21.</title>
        <authorList>
            <person name="Zhong C."/>
            <person name="Zhao Z."/>
            <person name="Fu J."/>
            <person name="Zong G."/>
            <person name="Qin R."/>
            <person name="Cao G."/>
        </authorList>
    </citation>
    <scope>NUCLEOTIDE SEQUENCE [LARGE SCALE GENOMIC DNA]</scope>
    <source>
        <strain evidence="5 6">S21</strain>
    </source>
</reference>
<dbReference type="SUPFAM" id="SSF56801">
    <property type="entry name" value="Acetyl-CoA synthetase-like"/>
    <property type="match status" value="1"/>
</dbReference>
<gene>
    <name evidence="5" type="ORF">B1H20_22640</name>
</gene>
<evidence type="ECO:0000256" key="1">
    <source>
        <dbReference type="ARBA" id="ARBA00001957"/>
    </source>
</evidence>
<protein>
    <submittedName>
        <fullName evidence="5">Non-ribosomal peptide synthetase</fullName>
    </submittedName>
</protein>
<dbReference type="SUPFAM" id="SSF47336">
    <property type="entry name" value="ACP-like"/>
    <property type="match status" value="1"/>
</dbReference>
<evidence type="ECO:0000256" key="3">
    <source>
        <dbReference type="ARBA" id="ARBA00022553"/>
    </source>
</evidence>
<dbReference type="Gene3D" id="3.30.300.30">
    <property type="match status" value="1"/>
</dbReference>
<dbReference type="STRING" id="1935.B1H20_22640"/>
<dbReference type="InterPro" id="IPR036736">
    <property type="entry name" value="ACP-like_sf"/>
</dbReference>
<keyword evidence="2" id="KW-0596">Phosphopantetheine</keyword>
<dbReference type="NCBIfam" id="TIGR01733">
    <property type="entry name" value="AA-adenyl-dom"/>
    <property type="match status" value="1"/>
</dbReference>
<dbReference type="InterPro" id="IPR020806">
    <property type="entry name" value="PKS_PP-bd"/>
</dbReference>
<dbReference type="Pfam" id="PF00501">
    <property type="entry name" value="AMP-binding"/>
    <property type="match status" value="1"/>
</dbReference>
<dbReference type="InterPro" id="IPR000873">
    <property type="entry name" value="AMP-dep_synth/lig_dom"/>
</dbReference>
<organism evidence="5 6">
    <name type="scientific">Streptomyces violaceoruber</name>
    <dbReference type="NCBI Taxonomy" id="1935"/>
    <lineage>
        <taxon>Bacteria</taxon>
        <taxon>Bacillati</taxon>
        <taxon>Actinomycetota</taxon>
        <taxon>Actinomycetes</taxon>
        <taxon>Kitasatosporales</taxon>
        <taxon>Streptomycetaceae</taxon>
        <taxon>Streptomyces</taxon>
        <taxon>Streptomyces violaceoruber group</taxon>
    </lineage>
</organism>
<evidence type="ECO:0000256" key="2">
    <source>
        <dbReference type="ARBA" id="ARBA00022450"/>
    </source>
</evidence>
<comment type="cofactor">
    <cofactor evidence="1">
        <name>pantetheine 4'-phosphate</name>
        <dbReference type="ChEBI" id="CHEBI:47942"/>
    </cofactor>
</comment>
<evidence type="ECO:0000259" key="4">
    <source>
        <dbReference type="PROSITE" id="PS50075"/>
    </source>
</evidence>
<dbReference type="Gene3D" id="1.10.1200.10">
    <property type="entry name" value="ACP-like"/>
    <property type="match status" value="1"/>
</dbReference>
<dbReference type="EMBL" id="CP020570">
    <property type="protein sequence ID" value="ARF63866.1"/>
    <property type="molecule type" value="Genomic_DNA"/>
</dbReference>
<dbReference type="SMART" id="SM00823">
    <property type="entry name" value="PKS_PP"/>
    <property type="match status" value="1"/>
</dbReference>
<dbReference type="GO" id="GO:0044550">
    <property type="term" value="P:secondary metabolite biosynthetic process"/>
    <property type="evidence" value="ECO:0007669"/>
    <property type="project" value="TreeGrafter"/>
</dbReference>
<dbReference type="Gene3D" id="3.30.559.30">
    <property type="entry name" value="Nonribosomal peptide synthetase, condensation domain"/>
    <property type="match status" value="1"/>
</dbReference>
<dbReference type="InterPro" id="IPR023213">
    <property type="entry name" value="CAT-like_dom_sf"/>
</dbReference>
<dbReference type="GO" id="GO:0008610">
    <property type="term" value="P:lipid biosynthetic process"/>
    <property type="evidence" value="ECO:0007669"/>
    <property type="project" value="UniProtKB-ARBA"/>
</dbReference>
<dbReference type="PROSITE" id="PS50075">
    <property type="entry name" value="CARRIER"/>
    <property type="match status" value="1"/>
</dbReference>
<dbReference type="Gene3D" id="3.40.50.12780">
    <property type="entry name" value="N-terminal domain of ligase-like"/>
    <property type="match status" value="1"/>
</dbReference>
<dbReference type="GO" id="GO:0043041">
    <property type="term" value="P:amino acid activation for nonribosomal peptide biosynthetic process"/>
    <property type="evidence" value="ECO:0007669"/>
    <property type="project" value="TreeGrafter"/>
</dbReference>
<dbReference type="GO" id="GO:0017000">
    <property type="term" value="P:antibiotic biosynthetic process"/>
    <property type="evidence" value="ECO:0007669"/>
    <property type="project" value="UniProtKB-ARBA"/>
</dbReference>
<dbReference type="Pfam" id="PF00668">
    <property type="entry name" value="Condensation"/>
    <property type="match status" value="1"/>
</dbReference>
<dbReference type="InterPro" id="IPR045851">
    <property type="entry name" value="AMP-bd_C_sf"/>
</dbReference>
<dbReference type="GO" id="GO:0031177">
    <property type="term" value="F:phosphopantetheine binding"/>
    <property type="evidence" value="ECO:0007669"/>
    <property type="project" value="InterPro"/>
</dbReference>
<dbReference type="AlphaFoldDB" id="A0A1V0UFK0"/>
<name>A0A1V0UFK0_STRVN</name>
<evidence type="ECO:0000313" key="6">
    <source>
        <dbReference type="Proteomes" id="UP000192445"/>
    </source>
</evidence>
<dbReference type="KEGG" id="svu:B1H20_22640"/>
<evidence type="ECO:0000313" key="5">
    <source>
        <dbReference type="EMBL" id="ARF63866.1"/>
    </source>
</evidence>
<dbReference type="InterPro" id="IPR042099">
    <property type="entry name" value="ANL_N_sf"/>
</dbReference>
<dbReference type="PANTHER" id="PTHR45527">
    <property type="entry name" value="NONRIBOSOMAL PEPTIDE SYNTHETASE"/>
    <property type="match status" value="1"/>
</dbReference>
<feature type="domain" description="Carrier" evidence="4">
    <location>
        <begin position="530"/>
        <end position="605"/>
    </location>
</feature>
<dbReference type="OrthoDB" id="2472181at2"/>